<evidence type="ECO:0000313" key="4">
    <source>
        <dbReference type="Proteomes" id="UP001571980"/>
    </source>
</evidence>
<gene>
    <name evidence="3" type="primary">csx1</name>
    <name evidence="3" type="ORF">P8X34_06660</name>
</gene>
<dbReference type="InterPro" id="IPR052875">
    <property type="entry name" value="CRISPR_assoc_ribonuclease"/>
</dbReference>
<proteinExistence type="predicted"/>
<dbReference type="NCBIfam" id="TIGR02549">
    <property type="entry name" value="CRISPR_DxTHG"/>
    <property type="match status" value="1"/>
</dbReference>
<sequence>MRLLISPWGNFRNWSEVEYHFDGKRMKSKSPLPLLHDAVEPDKTIVILPDTLASDLERAEKEVEEEAREFLKELGVEAEVVVIPGTGKFPNGEFLGHPTDACYYLTYRLSREIPVKDLEVHLDITHGLNYLTFFTQRALEDLLGILAIGKDVKMTVYNTDPFVKGVNNLGINVIEERHHREASKREGRKTGTRKLLPRER</sequence>
<organism evidence="3 4">
    <name type="scientific">Pyrococcus kukulkanii</name>
    <dbReference type="NCBI Taxonomy" id="1609559"/>
    <lineage>
        <taxon>Archaea</taxon>
        <taxon>Methanobacteriati</taxon>
        <taxon>Methanobacteriota</taxon>
        <taxon>Thermococci</taxon>
        <taxon>Thermococcales</taxon>
        <taxon>Thermococcaceae</taxon>
        <taxon>Pyrococcus</taxon>
    </lineage>
</organism>
<comment type="caution">
    <text evidence="3">The sequence shown here is derived from an EMBL/GenBank/DDBJ whole genome shotgun (WGS) entry which is preliminary data.</text>
</comment>
<evidence type="ECO:0000259" key="2">
    <source>
        <dbReference type="Pfam" id="PF22230"/>
    </source>
</evidence>
<dbReference type="Proteomes" id="UP001571980">
    <property type="component" value="Unassembled WGS sequence"/>
</dbReference>
<dbReference type="PANTHER" id="PTHR37169:SF1">
    <property type="entry name" value="CRISPR SYSTEM ENDORIBONUCLEASE CSX1"/>
    <property type="match status" value="1"/>
</dbReference>
<dbReference type="NCBIfam" id="TIGR01897">
    <property type="entry name" value="cas_MJ1666"/>
    <property type="match status" value="1"/>
</dbReference>
<keyword evidence="4" id="KW-1185">Reference proteome</keyword>
<dbReference type="InterPro" id="IPR013383">
    <property type="entry name" value="CRISPR-assoc_prot_DxTHG_CS"/>
</dbReference>
<evidence type="ECO:0000256" key="1">
    <source>
        <dbReference type="SAM" id="MobiDB-lite"/>
    </source>
</evidence>
<dbReference type="PANTHER" id="PTHR37169">
    <property type="entry name" value="CRISPR SYSTEM ENDORIBONUCLEASE CSX1-RELATED"/>
    <property type="match status" value="1"/>
</dbReference>
<accession>A0ABV4T5J6</accession>
<name>A0ABV4T5J6_9EURY</name>
<protein>
    <submittedName>
        <fullName evidence="3">CRISPR-associated CARF protein Csx1</fullName>
    </submittedName>
</protein>
<dbReference type="InterPro" id="IPR053857">
    <property type="entry name" value="Csx1_CARF"/>
</dbReference>
<dbReference type="SUPFAM" id="SSF160980">
    <property type="entry name" value="SSO1389-like"/>
    <property type="match status" value="1"/>
</dbReference>
<dbReference type="InterPro" id="IPR010171">
    <property type="entry name" value="CRISPR_Csx1"/>
</dbReference>
<dbReference type="EMBL" id="JARRIG010000004">
    <property type="protein sequence ID" value="MFA4804417.1"/>
    <property type="molecule type" value="Genomic_DNA"/>
</dbReference>
<dbReference type="RefSeq" id="WP_372823725.1">
    <property type="nucleotide sequence ID" value="NZ_JARRIC010000002.1"/>
</dbReference>
<reference evidence="3 4" key="1">
    <citation type="submission" date="2023-03" db="EMBL/GenBank/DDBJ databases">
        <title>Speciation in Pyrococcus: adaptation to high temperature as a mechanism.</title>
        <authorList>
            <person name="Gu J."/>
        </authorList>
    </citation>
    <scope>NUCLEOTIDE SEQUENCE [LARGE SCALE GENOMIC DNA]</scope>
    <source>
        <strain evidence="3 4">LMOA34</strain>
    </source>
</reference>
<feature type="domain" description="CRISPR system endoribonuclease Csx1 CARF" evidence="2">
    <location>
        <begin position="3"/>
        <end position="161"/>
    </location>
</feature>
<evidence type="ECO:0000313" key="3">
    <source>
        <dbReference type="EMBL" id="MFA4804417.1"/>
    </source>
</evidence>
<dbReference type="Gene3D" id="3.40.50.10640">
    <property type="entry name" value="SSO1389-like"/>
    <property type="match status" value="1"/>
</dbReference>
<feature type="region of interest" description="Disordered" evidence="1">
    <location>
        <begin position="178"/>
        <end position="200"/>
    </location>
</feature>
<dbReference type="Pfam" id="PF22230">
    <property type="entry name" value="Csx1_CARF"/>
    <property type="match status" value="1"/>
</dbReference>
<feature type="compositionally biased region" description="Basic and acidic residues" evidence="1">
    <location>
        <begin position="178"/>
        <end position="189"/>
    </location>
</feature>